<feature type="active site" description="Proton acceptor; specific for L-alanine" evidence="4">
    <location>
        <position position="292"/>
    </location>
</feature>
<evidence type="ECO:0000256" key="1">
    <source>
        <dbReference type="ARBA" id="ARBA00001933"/>
    </source>
</evidence>
<keyword evidence="2 4" id="KW-0663">Pyridoxal phosphate</keyword>
<dbReference type="InterPro" id="IPR001608">
    <property type="entry name" value="Ala_racemase_N"/>
</dbReference>
<evidence type="ECO:0000256" key="5">
    <source>
        <dbReference type="PIRSR" id="PIRSR600821-50"/>
    </source>
</evidence>
<evidence type="ECO:0000256" key="2">
    <source>
        <dbReference type="ARBA" id="ARBA00022898"/>
    </source>
</evidence>
<dbReference type="SUPFAM" id="SSF50621">
    <property type="entry name" value="Alanine racemase C-terminal domain-like"/>
    <property type="match status" value="1"/>
</dbReference>
<dbReference type="Pfam" id="PF00842">
    <property type="entry name" value="Ala_racemase_C"/>
    <property type="match status" value="1"/>
</dbReference>
<dbReference type="UniPathway" id="UPA00042">
    <property type="reaction ID" value="UER00497"/>
</dbReference>
<comment type="caution">
    <text evidence="9">The sequence shown here is derived from an EMBL/GenBank/DDBJ whole genome shotgun (WGS) entry which is preliminary data.</text>
</comment>
<dbReference type="SUPFAM" id="SSF51419">
    <property type="entry name" value="PLP-binding barrel"/>
    <property type="match status" value="1"/>
</dbReference>
<dbReference type="Gene3D" id="2.40.37.10">
    <property type="entry name" value="Lyase, Ornithine Decarboxylase, Chain A, domain 1"/>
    <property type="match status" value="1"/>
</dbReference>
<dbReference type="PANTHER" id="PTHR30511">
    <property type="entry name" value="ALANINE RACEMASE"/>
    <property type="match status" value="1"/>
</dbReference>
<evidence type="ECO:0000313" key="9">
    <source>
        <dbReference type="EMBL" id="KPQ35311.1"/>
    </source>
</evidence>
<dbReference type="GO" id="GO:0030170">
    <property type="term" value="F:pyridoxal phosphate binding"/>
    <property type="evidence" value="ECO:0007669"/>
    <property type="project" value="UniProtKB-UniRule"/>
</dbReference>
<evidence type="ECO:0000256" key="7">
    <source>
        <dbReference type="SAM" id="MobiDB-lite"/>
    </source>
</evidence>
<feature type="active site" description="Proton acceptor; specific for D-alanine" evidence="4">
    <location>
        <position position="49"/>
    </location>
</feature>
<dbReference type="HAMAP" id="MF_01201">
    <property type="entry name" value="Ala_racemase"/>
    <property type="match status" value="1"/>
</dbReference>
<evidence type="ECO:0000256" key="6">
    <source>
        <dbReference type="PIRSR" id="PIRSR600821-52"/>
    </source>
</evidence>
<dbReference type="NCBIfam" id="TIGR00492">
    <property type="entry name" value="alr"/>
    <property type="match status" value="1"/>
</dbReference>
<comment type="cofactor">
    <cofactor evidence="1 4 5">
        <name>pyridoxal 5'-phosphate</name>
        <dbReference type="ChEBI" id="CHEBI:597326"/>
    </cofactor>
</comment>
<dbReference type="EC" id="5.1.1.1" evidence="4"/>
<gene>
    <name evidence="9" type="primary">alr</name>
    <name evidence="9" type="ORF">HLUCCA11_11535</name>
</gene>
<evidence type="ECO:0000259" key="8">
    <source>
        <dbReference type="SMART" id="SM01005"/>
    </source>
</evidence>
<dbReference type="PANTHER" id="PTHR30511:SF0">
    <property type="entry name" value="ALANINE RACEMASE, CATABOLIC-RELATED"/>
    <property type="match status" value="1"/>
</dbReference>
<reference evidence="9 10" key="1">
    <citation type="submission" date="2015-09" db="EMBL/GenBank/DDBJ databases">
        <title>Identification and resolution of microdiversity through metagenomic sequencing of parallel consortia.</title>
        <authorList>
            <person name="Nelson W.C."/>
            <person name="Romine M.F."/>
            <person name="Lindemann S.R."/>
        </authorList>
    </citation>
    <scope>NUCLEOTIDE SEQUENCE [LARGE SCALE GENOMIC DNA]</scope>
    <source>
        <strain evidence="9">Ana</strain>
    </source>
</reference>
<dbReference type="PATRIC" id="fig|1666911.3.peg.530"/>
<feature type="modified residue" description="N6-(pyridoxal phosphate)lysine" evidence="4 5">
    <location>
        <position position="49"/>
    </location>
</feature>
<sequence length="428" mass="46439">MLSWDKTPALSPMRCARAWVEINLSAIAHNVRQLKALLPAGTDLMTVVKADAYGHGAVVVARTALAAGATWLGVATVPEGIELRQAGLEAPILVMGAVNDPEEVRAIARWRLQPTIVNPKQALVFSNTLATEVKSNPKSNTTISPLPVHLKIDTGMSRLGFSWMEVVEFARFVAQLPHLEMASVYSHLATADSPDPTVMQQQQQRFDDAIADLSEANLLPPRLHLANSAATLAMTIGTSKPLHYDMVRVGLCTYGFYPAPHLASVINLRPVLEVKARITHLKSIKAGTGVSYGHQFIAPHPMKIATVGIGYADGVPRILSNQLEVAVKGQRIKQIGAITMDQLMLDVSSLDNVQEGDVVTLLGQAGEHVLSADHWAQMANTISWEILCGFKHRLPRIQLDLQPKGSPEKPLKDTRNGSAKLKCSTNEK</sequence>
<organism evidence="9 10">
    <name type="scientific">Phormidesmis priestleyi Ana</name>
    <dbReference type="NCBI Taxonomy" id="1666911"/>
    <lineage>
        <taxon>Bacteria</taxon>
        <taxon>Bacillati</taxon>
        <taxon>Cyanobacteriota</taxon>
        <taxon>Cyanophyceae</taxon>
        <taxon>Leptolyngbyales</taxon>
        <taxon>Leptolyngbyaceae</taxon>
        <taxon>Phormidesmis</taxon>
    </lineage>
</organism>
<dbReference type="AlphaFoldDB" id="A0A0P7ZQD2"/>
<evidence type="ECO:0000256" key="4">
    <source>
        <dbReference type="HAMAP-Rule" id="MF_01201"/>
    </source>
</evidence>
<dbReference type="Proteomes" id="UP000050465">
    <property type="component" value="Unassembled WGS sequence"/>
</dbReference>
<feature type="region of interest" description="Disordered" evidence="7">
    <location>
        <begin position="401"/>
        <end position="428"/>
    </location>
</feature>
<dbReference type="PROSITE" id="PS00395">
    <property type="entry name" value="ALANINE_RACEMASE"/>
    <property type="match status" value="1"/>
</dbReference>
<dbReference type="GO" id="GO:0005829">
    <property type="term" value="C:cytosol"/>
    <property type="evidence" value="ECO:0007669"/>
    <property type="project" value="TreeGrafter"/>
</dbReference>
<dbReference type="Pfam" id="PF01168">
    <property type="entry name" value="Ala_racemase_N"/>
    <property type="match status" value="1"/>
</dbReference>
<comment type="pathway">
    <text evidence="4">Amino-acid biosynthesis; D-alanine biosynthesis; D-alanine from L-alanine: step 1/1.</text>
</comment>
<dbReference type="InterPro" id="IPR000821">
    <property type="entry name" value="Ala_racemase"/>
</dbReference>
<evidence type="ECO:0000256" key="3">
    <source>
        <dbReference type="ARBA" id="ARBA00023235"/>
    </source>
</evidence>
<comment type="function">
    <text evidence="4">Catalyzes the interconversion of L-alanine and D-alanine. May also act on other amino acids.</text>
</comment>
<feature type="binding site" evidence="4 6">
    <location>
        <position position="158"/>
    </location>
    <ligand>
        <name>substrate</name>
    </ligand>
</feature>
<accession>A0A0P7ZQD2</accession>
<dbReference type="PRINTS" id="PR00992">
    <property type="entry name" value="ALARACEMASE"/>
</dbReference>
<dbReference type="InterPro" id="IPR020622">
    <property type="entry name" value="Ala_racemase_pyridoxalP-BS"/>
</dbReference>
<dbReference type="InterPro" id="IPR009006">
    <property type="entry name" value="Ala_racemase/Decarboxylase_C"/>
</dbReference>
<dbReference type="GO" id="GO:0030632">
    <property type="term" value="P:D-alanine biosynthetic process"/>
    <property type="evidence" value="ECO:0007669"/>
    <property type="project" value="UniProtKB-UniRule"/>
</dbReference>
<evidence type="ECO:0000313" key="10">
    <source>
        <dbReference type="Proteomes" id="UP000050465"/>
    </source>
</evidence>
<proteinExistence type="inferred from homology"/>
<dbReference type="EMBL" id="LJZR01000013">
    <property type="protein sequence ID" value="KPQ35311.1"/>
    <property type="molecule type" value="Genomic_DNA"/>
</dbReference>
<dbReference type="STRING" id="1666911.HLUCCA11_11535"/>
<feature type="compositionally biased region" description="Basic and acidic residues" evidence="7">
    <location>
        <begin position="406"/>
        <end position="415"/>
    </location>
</feature>
<dbReference type="InterPro" id="IPR029066">
    <property type="entry name" value="PLP-binding_barrel"/>
</dbReference>
<protein>
    <recommendedName>
        <fullName evidence="4">Alanine racemase</fullName>
        <ecNumber evidence="4">5.1.1.1</ecNumber>
    </recommendedName>
</protein>
<dbReference type="SMART" id="SM01005">
    <property type="entry name" value="Ala_racemase_C"/>
    <property type="match status" value="1"/>
</dbReference>
<comment type="similarity">
    <text evidence="4">Belongs to the alanine racemase family.</text>
</comment>
<keyword evidence="3 4" id="KW-0413">Isomerase</keyword>
<dbReference type="CDD" id="cd00430">
    <property type="entry name" value="PLPDE_III_AR"/>
    <property type="match status" value="1"/>
</dbReference>
<dbReference type="InterPro" id="IPR011079">
    <property type="entry name" value="Ala_racemase_C"/>
</dbReference>
<comment type="catalytic activity">
    <reaction evidence="4">
        <text>L-alanine = D-alanine</text>
        <dbReference type="Rhea" id="RHEA:20249"/>
        <dbReference type="ChEBI" id="CHEBI:57416"/>
        <dbReference type="ChEBI" id="CHEBI:57972"/>
        <dbReference type="EC" id="5.1.1.1"/>
    </reaction>
</comment>
<feature type="domain" description="Alanine racemase C-terminal" evidence="8">
    <location>
        <begin position="271"/>
        <end position="399"/>
    </location>
</feature>
<dbReference type="Gene3D" id="3.20.20.10">
    <property type="entry name" value="Alanine racemase"/>
    <property type="match status" value="1"/>
</dbReference>
<dbReference type="GO" id="GO:0008784">
    <property type="term" value="F:alanine racemase activity"/>
    <property type="evidence" value="ECO:0007669"/>
    <property type="project" value="UniProtKB-UniRule"/>
</dbReference>
<feature type="binding site" evidence="4 6">
    <location>
        <position position="340"/>
    </location>
    <ligand>
        <name>substrate</name>
    </ligand>
</feature>
<dbReference type="FunFam" id="3.20.20.10:FF:000002">
    <property type="entry name" value="Alanine racemase"/>
    <property type="match status" value="1"/>
</dbReference>
<name>A0A0P7ZQD2_9CYAN</name>